<comment type="caution">
    <text evidence="1">The sequence shown here is derived from an EMBL/GenBank/DDBJ whole genome shotgun (WGS) entry which is preliminary data.</text>
</comment>
<dbReference type="Proteomes" id="UP001230504">
    <property type="component" value="Unassembled WGS sequence"/>
</dbReference>
<keyword evidence="2" id="KW-1185">Reference proteome</keyword>
<evidence type="ECO:0000313" key="2">
    <source>
        <dbReference type="Proteomes" id="UP001230504"/>
    </source>
</evidence>
<gene>
    <name evidence="1" type="ORF">LY79DRAFT_282756</name>
</gene>
<evidence type="ECO:0000313" key="1">
    <source>
        <dbReference type="EMBL" id="KAK1598172.1"/>
    </source>
</evidence>
<dbReference type="GeneID" id="85436369"/>
<sequence length="258" mass="29319">MTMRTCGGAERARPRGGNLDWLLRTALEVERISQLLRRSCRRWSNQHSPMSQEKGECMSWRSYRQSRHPRRLGCEIIGWNAYVSPPPLEERERERVCVCVCVDGELVRPDDDTSNLHKLGRSGSARLSRPDWVVWSLFHHVVSVFRIYSASFFPVQYRQDPLPAVMLGPSVDRQEALFVTHKRNGEGENTKKTRACIFRSAAIPCEFGMCVCVCICPCLCPVQRVSLEESFAGSWPPRLGDPMFRNISTLMGSLSGGK</sequence>
<accession>A0AAD8V8F4</accession>
<name>A0AAD8V8F4_9PEZI</name>
<organism evidence="1 2">
    <name type="scientific">Colletotrichum navitas</name>
    <dbReference type="NCBI Taxonomy" id="681940"/>
    <lineage>
        <taxon>Eukaryota</taxon>
        <taxon>Fungi</taxon>
        <taxon>Dikarya</taxon>
        <taxon>Ascomycota</taxon>
        <taxon>Pezizomycotina</taxon>
        <taxon>Sordariomycetes</taxon>
        <taxon>Hypocreomycetidae</taxon>
        <taxon>Glomerellales</taxon>
        <taxon>Glomerellaceae</taxon>
        <taxon>Colletotrichum</taxon>
        <taxon>Colletotrichum graminicola species complex</taxon>
    </lineage>
</organism>
<reference evidence="1" key="1">
    <citation type="submission" date="2021-06" db="EMBL/GenBank/DDBJ databases">
        <title>Comparative genomics, transcriptomics and evolutionary studies reveal genomic signatures of adaptation to plant cell wall in hemibiotrophic fungi.</title>
        <authorList>
            <consortium name="DOE Joint Genome Institute"/>
            <person name="Baroncelli R."/>
            <person name="Diaz J.F."/>
            <person name="Benocci T."/>
            <person name="Peng M."/>
            <person name="Battaglia E."/>
            <person name="Haridas S."/>
            <person name="Andreopoulos W."/>
            <person name="Labutti K."/>
            <person name="Pangilinan J."/>
            <person name="Floch G.L."/>
            <person name="Makela M.R."/>
            <person name="Henrissat B."/>
            <person name="Grigoriev I.V."/>
            <person name="Crouch J.A."/>
            <person name="De Vries R.P."/>
            <person name="Sukno S.A."/>
            <person name="Thon M.R."/>
        </authorList>
    </citation>
    <scope>NUCLEOTIDE SEQUENCE</scope>
    <source>
        <strain evidence="1">CBS 125086</strain>
    </source>
</reference>
<dbReference type="RefSeq" id="XP_060418877.1">
    <property type="nucleotide sequence ID" value="XM_060552129.1"/>
</dbReference>
<dbReference type="EMBL" id="JAHLJV010000005">
    <property type="protein sequence ID" value="KAK1598172.1"/>
    <property type="molecule type" value="Genomic_DNA"/>
</dbReference>
<protein>
    <submittedName>
        <fullName evidence="1">Uncharacterized protein</fullName>
    </submittedName>
</protein>
<proteinExistence type="predicted"/>
<dbReference type="AlphaFoldDB" id="A0AAD8V8F4"/>